<dbReference type="GO" id="GO:0044331">
    <property type="term" value="P:cell-cell adhesion mediated by cadherin"/>
    <property type="evidence" value="ECO:0007669"/>
    <property type="project" value="TreeGrafter"/>
</dbReference>
<feature type="domain" description="Cadherin" evidence="16">
    <location>
        <begin position="262"/>
        <end position="389"/>
    </location>
</feature>
<dbReference type="GO" id="GO:0005509">
    <property type="term" value="F:calcium ion binding"/>
    <property type="evidence" value="ECO:0007669"/>
    <property type="project" value="UniProtKB-UniRule"/>
</dbReference>
<keyword evidence="7" id="KW-0677">Repeat</keyword>
<dbReference type="GO" id="GO:0005737">
    <property type="term" value="C:cytoplasm"/>
    <property type="evidence" value="ECO:0007669"/>
    <property type="project" value="TreeGrafter"/>
</dbReference>
<feature type="domain" description="Cadherin" evidence="16">
    <location>
        <begin position="67"/>
        <end position="149"/>
    </location>
</feature>
<dbReference type="GO" id="GO:0007043">
    <property type="term" value="P:cell-cell junction assembly"/>
    <property type="evidence" value="ECO:0007669"/>
    <property type="project" value="TreeGrafter"/>
</dbReference>
<feature type="binding site" evidence="13">
    <location>
        <position position="483"/>
    </location>
    <ligand>
        <name>substrate</name>
    </ligand>
</feature>
<evidence type="ECO:0000313" key="18">
    <source>
        <dbReference type="RefSeq" id="XP_026540608.1"/>
    </source>
</evidence>
<dbReference type="Gene3D" id="2.60.40.180">
    <property type="entry name" value="Transthyretin/hydroxyisourate hydrolase domain"/>
    <property type="match status" value="1"/>
</dbReference>
<evidence type="ECO:0000256" key="6">
    <source>
        <dbReference type="ARBA" id="ARBA00022723"/>
    </source>
</evidence>
<dbReference type="GeneID" id="113423426"/>
<keyword evidence="15" id="KW-0732">Signal</keyword>
<keyword evidence="8" id="KW-0378">Hydrolase</keyword>
<dbReference type="PANTHER" id="PTHR24027:SF319">
    <property type="entry name" value="CADHERIN-1"/>
    <property type="match status" value="1"/>
</dbReference>
<sequence>MGCLGIMLLLGLTFLLQEGPSAQGEVLLFQGSGPGLRRQKRDWVIPPILCSENERGPFPKNLGQIKSSKDKESTVYYSITGQGADIPPVGTFIIERETGMLKVTRPLDRERIPRYVMFCHAVLANGQTAEDPMEIIINVGDQNDNRPVFTQSVFEGSVEEGAKPGTSVMTVTATDADNAIDSYNGVITYSILSQEPEPEKQMFTISNETGLISVVVSGLDRERIPQYTLVLQATDLLGEGLSTTAKAVITITDANDNPPIFDPLMYNAVVPENEVGALVATLKVSDKDEENSLAWKAKYSIVKGDEEANFAITTDPDTNNGLLTTAKELDYETQRQYILQVTVVNEVDFSVILSTSTATVTVNVANSGEGHHTSLSVHALNVLTGLPATGLAVHLSQLRDSNQAWMELMTSATSTDGRMDKSPLASVQLESGTYKLRFATGEYWQQQGLSSFYPYVEVVFTITKAERKVHVPLLLSPYSYVTYRGS</sequence>
<dbReference type="EC" id="3.5.2.17" evidence="3"/>
<evidence type="ECO:0000256" key="15">
    <source>
        <dbReference type="SAM" id="SignalP"/>
    </source>
</evidence>
<feature type="binding site" evidence="13">
    <location>
        <position position="378"/>
    </location>
    <ligand>
        <name>substrate</name>
    </ligand>
</feature>
<dbReference type="PROSITE" id="PS00232">
    <property type="entry name" value="CADHERIN_1"/>
    <property type="match status" value="1"/>
</dbReference>
<keyword evidence="11" id="KW-0472">Membrane</keyword>
<dbReference type="NCBIfam" id="TIGR02962">
    <property type="entry name" value="hdxy_isourate"/>
    <property type="match status" value="1"/>
</dbReference>
<dbReference type="GO" id="GO:0033971">
    <property type="term" value="F:hydroxyisourate hydrolase activity"/>
    <property type="evidence" value="ECO:0007669"/>
    <property type="project" value="UniProtKB-EC"/>
</dbReference>
<dbReference type="AlphaFoldDB" id="A0A6J1VIY5"/>
<dbReference type="GO" id="GO:0006144">
    <property type="term" value="P:purine nucleobase metabolic process"/>
    <property type="evidence" value="ECO:0007669"/>
    <property type="project" value="UniProtKB-KW"/>
</dbReference>
<feature type="domain" description="Cadherin" evidence="16">
    <location>
        <begin position="150"/>
        <end position="261"/>
    </location>
</feature>
<dbReference type="GO" id="GO:0016339">
    <property type="term" value="P:calcium-dependent cell-cell adhesion via plasma membrane cell adhesion molecules"/>
    <property type="evidence" value="ECO:0007669"/>
    <property type="project" value="TreeGrafter"/>
</dbReference>
<evidence type="ECO:0000256" key="9">
    <source>
        <dbReference type="ARBA" id="ARBA00022837"/>
    </source>
</evidence>
<dbReference type="Proteomes" id="UP000504612">
    <property type="component" value="Unplaced"/>
</dbReference>
<keyword evidence="12" id="KW-0325">Glycoprotein</keyword>
<feature type="signal peptide" evidence="15">
    <location>
        <begin position="1"/>
        <end position="24"/>
    </location>
</feature>
<dbReference type="InterPro" id="IPR014306">
    <property type="entry name" value="Hydroxyisourate_hydrolase"/>
</dbReference>
<organism evidence="17 18">
    <name type="scientific">Notechis scutatus</name>
    <name type="common">mainland tiger snake</name>
    <dbReference type="NCBI Taxonomy" id="8663"/>
    <lineage>
        <taxon>Eukaryota</taxon>
        <taxon>Metazoa</taxon>
        <taxon>Chordata</taxon>
        <taxon>Craniata</taxon>
        <taxon>Vertebrata</taxon>
        <taxon>Euteleostomi</taxon>
        <taxon>Lepidosauria</taxon>
        <taxon>Squamata</taxon>
        <taxon>Bifurcata</taxon>
        <taxon>Unidentata</taxon>
        <taxon>Episquamata</taxon>
        <taxon>Toxicofera</taxon>
        <taxon>Serpentes</taxon>
        <taxon>Colubroidea</taxon>
        <taxon>Elapidae</taxon>
        <taxon>Hydrophiinae</taxon>
        <taxon>Notechis</taxon>
    </lineage>
</organism>
<keyword evidence="6" id="KW-0479">Metal-binding</keyword>
<dbReference type="InterPro" id="IPR039808">
    <property type="entry name" value="Cadherin"/>
</dbReference>
<dbReference type="GO" id="GO:0016477">
    <property type="term" value="P:cell migration"/>
    <property type="evidence" value="ECO:0007669"/>
    <property type="project" value="TreeGrafter"/>
</dbReference>
<evidence type="ECO:0000256" key="1">
    <source>
        <dbReference type="ARBA" id="ARBA00001043"/>
    </source>
</evidence>
<dbReference type="Pfam" id="PF00576">
    <property type="entry name" value="Transthyretin"/>
    <property type="match status" value="1"/>
</dbReference>
<dbReference type="GO" id="GO:0016342">
    <property type="term" value="C:catenin complex"/>
    <property type="evidence" value="ECO:0007669"/>
    <property type="project" value="TreeGrafter"/>
</dbReference>
<dbReference type="InterPro" id="IPR020894">
    <property type="entry name" value="Cadherin_CS"/>
</dbReference>
<dbReference type="GO" id="GO:0043296">
    <property type="term" value="C:apical junction complex"/>
    <property type="evidence" value="ECO:0007669"/>
    <property type="project" value="TreeGrafter"/>
</dbReference>
<dbReference type="FunFam" id="2.60.40.60:FF:000022">
    <property type="entry name" value="Cadherin 2"/>
    <property type="match status" value="1"/>
</dbReference>
<evidence type="ECO:0000256" key="8">
    <source>
        <dbReference type="ARBA" id="ARBA00022801"/>
    </source>
</evidence>
<dbReference type="RefSeq" id="XP_026540609.1">
    <property type="nucleotide sequence ID" value="XM_026684824.1"/>
</dbReference>
<evidence type="ECO:0000256" key="12">
    <source>
        <dbReference type="ARBA" id="ARBA00023180"/>
    </source>
</evidence>
<proteinExistence type="predicted"/>
<dbReference type="Gene3D" id="2.60.40.60">
    <property type="entry name" value="Cadherins"/>
    <property type="match status" value="3"/>
</dbReference>
<reference evidence="18 19" key="1">
    <citation type="submission" date="2025-04" db="UniProtKB">
        <authorList>
            <consortium name="RefSeq"/>
        </authorList>
    </citation>
    <scope>IDENTIFICATION</scope>
</reference>
<dbReference type="CDD" id="cd05822">
    <property type="entry name" value="TLP_HIUase"/>
    <property type="match status" value="1"/>
</dbReference>
<dbReference type="PRINTS" id="PR00205">
    <property type="entry name" value="CADHERIN"/>
</dbReference>
<evidence type="ECO:0000256" key="3">
    <source>
        <dbReference type="ARBA" id="ARBA00012609"/>
    </source>
</evidence>
<dbReference type="InterPro" id="IPR015919">
    <property type="entry name" value="Cadherin-like_sf"/>
</dbReference>
<dbReference type="GO" id="GO:0008013">
    <property type="term" value="F:beta-catenin binding"/>
    <property type="evidence" value="ECO:0007669"/>
    <property type="project" value="TreeGrafter"/>
</dbReference>
<evidence type="ECO:0000256" key="14">
    <source>
        <dbReference type="PROSITE-ProRule" id="PRU00043"/>
    </source>
</evidence>
<evidence type="ECO:0000313" key="17">
    <source>
        <dbReference type="Proteomes" id="UP000504612"/>
    </source>
</evidence>
<gene>
    <name evidence="18 19" type="primary">LOC113423426</name>
</gene>
<keyword evidence="9 14" id="KW-0106">Calcium</keyword>
<dbReference type="SUPFAM" id="SSF49313">
    <property type="entry name" value="Cadherin-like"/>
    <property type="match status" value="3"/>
</dbReference>
<dbReference type="GO" id="GO:0034332">
    <property type="term" value="P:adherens junction organization"/>
    <property type="evidence" value="ECO:0007669"/>
    <property type="project" value="TreeGrafter"/>
</dbReference>
<dbReference type="GO" id="GO:0045296">
    <property type="term" value="F:cadherin binding"/>
    <property type="evidence" value="ECO:0007669"/>
    <property type="project" value="TreeGrafter"/>
</dbReference>
<dbReference type="InterPro" id="IPR036817">
    <property type="entry name" value="Transthyretin/HIU_hydrolase_sf"/>
</dbReference>
<keyword evidence="5" id="KW-0659">Purine metabolism</keyword>
<dbReference type="SMART" id="SM00112">
    <property type="entry name" value="CA"/>
    <property type="match status" value="3"/>
</dbReference>
<dbReference type="InterPro" id="IPR002126">
    <property type="entry name" value="Cadherin-like_dom"/>
</dbReference>
<evidence type="ECO:0000259" key="16">
    <source>
        <dbReference type="PROSITE" id="PS50268"/>
    </source>
</evidence>
<comment type="subcellular location">
    <subcellularLocation>
        <location evidence="2">Cell membrane</location>
    </subcellularLocation>
</comment>
<dbReference type="GO" id="GO:0000902">
    <property type="term" value="P:cell morphogenesis"/>
    <property type="evidence" value="ECO:0007669"/>
    <property type="project" value="TreeGrafter"/>
</dbReference>
<protein>
    <recommendedName>
        <fullName evidence="3">hydroxyisourate hydrolase</fullName>
        <ecNumber evidence="3">3.5.2.17</ecNumber>
    </recommendedName>
</protein>
<dbReference type="GO" id="GO:0016600">
    <property type="term" value="C:flotillin complex"/>
    <property type="evidence" value="ECO:0007669"/>
    <property type="project" value="TreeGrafter"/>
</dbReference>
<dbReference type="InterPro" id="IPR000895">
    <property type="entry name" value="Transthyretin/HIU_hydrolase"/>
</dbReference>
<dbReference type="Pfam" id="PF00028">
    <property type="entry name" value="Cadherin"/>
    <property type="match status" value="3"/>
</dbReference>
<feature type="chain" id="PRO_5044639696" description="hydroxyisourate hydrolase" evidence="15">
    <location>
        <begin position="25"/>
        <end position="486"/>
    </location>
</feature>
<evidence type="ECO:0000256" key="13">
    <source>
        <dbReference type="PIRSR" id="PIRSR600895-51"/>
    </source>
</evidence>
<evidence type="ECO:0000256" key="11">
    <source>
        <dbReference type="ARBA" id="ARBA00023136"/>
    </source>
</evidence>
<dbReference type="RefSeq" id="XP_026540608.1">
    <property type="nucleotide sequence ID" value="XM_026684823.1"/>
</dbReference>
<dbReference type="KEGG" id="nss:113423426"/>
<keyword evidence="17" id="KW-1185">Reference proteome</keyword>
<evidence type="ECO:0000256" key="4">
    <source>
        <dbReference type="ARBA" id="ARBA00022475"/>
    </source>
</evidence>
<keyword evidence="10" id="KW-0130">Cell adhesion</keyword>
<evidence type="ECO:0000256" key="2">
    <source>
        <dbReference type="ARBA" id="ARBA00004236"/>
    </source>
</evidence>
<dbReference type="PANTHER" id="PTHR24027">
    <property type="entry name" value="CADHERIN-23"/>
    <property type="match status" value="1"/>
</dbReference>
<feature type="binding site" evidence="13">
    <location>
        <position position="418"/>
    </location>
    <ligand>
        <name>substrate</name>
    </ligand>
</feature>
<name>A0A6J1VIY5_9SAUR</name>
<accession>A0A6J1VIY5</accession>
<evidence type="ECO:0000256" key="10">
    <source>
        <dbReference type="ARBA" id="ARBA00022889"/>
    </source>
</evidence>
<keyword evidence="4" id="KW-1003">Cell membrane</keyword>
<comment type="catalytic activity">
    <reaction evidence="1">
        <text>5-hydroxyisourate + H2O = 5-hydroxy-2-oxo-4-ureido-2,5-dihydro-1H-imidazole-5-carboxylate + H(+)</text>
        <dbReference type="Rhea" id="RHEA:23736"/>
        <dbReference type="ChEBI" id="CHEBI:15377"/>
        <dbReference type="ChEBI" id="CHEBI:15378"/>
        <dbReference type="ChEBI" id="CHEBI:18072"/>
        <dbReference type="ChEBI" id="CHEBI:58639"/>
        <dbReference type="EC" id="3.5.2.17"/>
    </reaction>
</comment>
<dbReference type="InterPro" id="IPR023416">
    <property type="entry name" value="Transthyretin/HIU_hydrolase_d"/>
</dbReference>
<evidence type="ECO:0000256" key="5">
    <source>
        <dbReference type="ARBA" id="ARBA00022631"/>
    </source>
</evidence>
<dbReference type="CDD" id="cd11304">
    <property type="entry name" value="Cadherin_repeat"/>
    <property type="match status" value="2"/>
</dbReference>
<dbReference type="GO" id="GO:0005912">
    <property type="term" value="C:adherens junction"/>
    <property type="evidence" value="ECO:0007669"/>
    <property type="project" value="TreeGrafter"/>
</dbReference>
<dbReference type="FunFam" id="2.60.40.60:FF:000019">
    <property type="entry name" value="Cadherin 2"/>
    <property type="match status" value="1"/>
</dbReference>
<dbReference type="PRINTS" id="PR00189">
    <property type="entry name" value="TRNSTHYRETIN"/>
</dbReference>
<dbReference type="PROSITE" id="PS50268">
    <property type="entry name" value="CADHERIN_2"/>
    <property type="match status" value="3"/>
</dbReference>
<evidence type="ECO:0000256" key="7">
    <source>
        <dbReference type="ARBA" id="ARBA00022737"/>
    </source>
</evidence>
<dbReference type="SUPFAM" id="SSF49472">
    <property type="entry name" value="Transthyretin (synonym: prealbumin)"/>
    <property type="match status" value="1"/>
</dbReference>
<dbReference type="GO" id="GO:0007416">
    <property type="term" value="P:synapse assembly"/>
    <property type="evidence" value="ECO:0007669"/>
    <property type="project" value="TreeGrafter"/>
</dbReference>
<evidence type="ECO:0000313" key="19">
    <source>
        <dbReference type="RefSeq" id="XP_026540609.1"/>
    </source>
</evidence>
<dbReference type="GO" id="GO:0007156">
    <property type="term" value="P:homophilic cell adhesion via plasma membrane adhesion molecules"/>
    <property type="evidence" value="ECO:0007669"/>
    <property type="project" value="InterPro"/>
</dbReference>
<dbReference type="SMART" id="SM00095">
    <property type="entry name" value="TR_THY"/>
    <property type="match status" value="1"/>
</dbReference>
<dbReference type="FunFam" id="2.60.40.60:FF:000011">
    <property type="entry name" value="Cadherin 1"/>
    <property type="match status" value="1"/>
</dbReference>